<reference evidence="1 2" key="1">
    <citation type="submission" date="2020-03" db="EMBL/GenBank/DDBJ databases">
        <authorList>
            <person name="Sun Q."/>
        </authorList>
    </citation>
    <scope>NUCLEOTIDE SEQUENCE [LARGE SCALE GENOMIC DNA]</scope>
    <source>
        <strain evidence="1 2">JC162</strain>
    </source>
</reference>
<organism evidence="1 2">
    <name type="scientific">Neoroseomonas marina</name>
    <dbReference type="NCBI Taxonomy" id="1232220"/>
    <lineage>
        <taxon>Bacteria</taxon>
        <taxon>Pseudomonadati</taxon>
        <taxon>Pseudomonadota</taxon>
        <taxon>Alphaproteobacteria</taxon>
        <taxon>Acetobacterales</taxon>
        <taxon>Acetobacteraceae</taxon>
        <taxon>Neoroseomonas</taxon>
    </lineage>
</organism>
<dbReference type="AlphaFoldDB" id="A0A848EEE9"/>
<name>A0A848EEE9_9PROT</name>
<gene>
    <name evidence="1" type="ORF">GWK16_16565</name>
</gene>
<keyword evidence="1" id="KW-0808">Transferase</keyword>
<dbReference type="GO" id="GO:0032259">
    <property type="term" value="P:methylation"/>
    <property type="evidence" value="ECO:0007669"/>
    <property type="project" value="UniProtKB-KW"/>
</dbReference>
<dbReference type="RefSeq" id="WP_170055071.1">
    <property type="nucleotide sequence ID" value="NZ_JABBKX010000005.1"/>
</dbReference>
<dbReference type="GO" id="GO:0008168">
    <property type="term" value="F:methyltransferase activity"/>
    <property type="evidence" value="ECO:0007669"/>
    <property type="project" value="UniProtKB-KW"/>
</dbReference>
<comment type="caution">
    <text evidence="1">The sequence shown here is derived from an EMBL/GenBank/DDBJ whole genome shotgun (WGS) entry which is preliminary data.</text>
</comment>
<evidence type="ECO:0000313" key="1">
    <source>
        <dbReference type="EMBL" id="NMJ42861.1"/>
    </source>
</evidence>
<proteinExistence type="predicted"/>
<dbReference type="Proteomes" id="UP000548582">
    <property type="component" value="Unassembled WGS sequence"/>
</dbReference>
<dbReference type="EMBL" id="JABBKX010000005">
    <property type="protein sequence ID" value="NMJ42861.1"/>
    <property type="molecule type" value="Genomic_DNA"/>
</dbReference>
<protein>
    <submittedName>
        <fullName evidence="1">Class I SAM-dependent methyltransferase</fullName>
    </submittedName>
</protein>
<dbReference type="SUPFAM" id="SSF53335">
    <property type="entry name" value="S-adenosyl-L-methionine-dependent methyltransferases"/>
    <property type="match status" value="1"/>
</dbReference>
<sequence length="217" mass="24074">MSGDSLYRAELFFRRLTPEWLKTLARLMRLVFQPAPAHAPTIPQQQLDGAVLLNDRIAMLHRLPKGGVVCELGTWRGDFARAILDVVQPAELHLVDITFDNCRKDVLDDPRVHRHETMTTAYLASSGTPAFDWIYVDADHEYQAVAADIAAAKGQVKPGGLLVFNDFARIVRPGLGVFGVHQAVCEFAVADGWPVAYFCMNGEALYDIALRRPDTVA</sequence>
<dbReference type="Gene3D" id="3.40.50.150">
    <property type="entry name" value="Vaccinia Virus protein VP39"/>
    <property type="match status" value="1"/>
</dbReference>
<dbReference type="InterPro" id="IPR029063">
    <property type="entry name" value="SAM-dependent_MTases_sf"/>
</dbReference>
<keyword evidence="2" id="KW-1185">Reference proteome</keyword>
<evidence type="ECO:0000313" key="2">
    <source>
        <dbReference type="Proteomes" id="UP000548582"/>
    </source>
</evidence>
<dbReference type="Pfam" id="PF13578">
    <property type="entry name" value="Methyltransf_24"/>
    <property type="match status" value="1"/>
</dbReference>
<keyword evidence="1" id="KW-0489">Methyltransferase</keyword>
<accession>A0A848EEE9</accession>